<keyword evidence="2" id="KW-1185">Reference proteome</keyword>
<name>A0ABN7ARS1_9HEMI</name>
<protein>
    <submittedName>
        <fullName evidence="1">Uncharacterized protein</fullName>
    </submittedName>
</protein>
<reference evidence="1 2" key="1">
    <citation type="submission" date="2023-09" db="EMBL/GenBank/DDBJ databases">
        <title>Nesidiocoris tenuis whole genome shotgun sequence.</title>
        <authorList>
            <person name="Shibata T."/>
            <person name="Shimoda M."/>
            <person name="Kobayashi T."/>
            <person name="Uehara T."/>
        </authorList>
    </citation>
    <scope>NUCLEOTIDE SEQUENCE [LARGE SCALE GENOMIC DNA]</scope>
    <source>
        <strain evidence="1 2">Japan</strain>
    </source>
</reference>
<gene>
    <name evidence="1" type="ORF">NTJ_06424</name>
</gene>
<evidence type="ECO:0000313" key="1">
    <source>
        <dbReference type="EMBL" id="BES93615.1"/>
    </source>
</evidence>
<organism evidence="1 2">
    <name type="scientific">Nesidiocoris tenuis</name>
    <dbReference type="NCBI Taxonomy" id="355587"/>
    <lineage>
        <taxon>Eukaryota</taxon>
        <taxon>Metazoa</taxon>
        <taxon>Ecdysozoa</taxon>
        <taxon>Arthropoda</taxon>
        <taxon>Hexapoda</taxon>
        <taxon>Insecta</taxon>
        <taxon>Pterygota</taxon>
        <taxon>Neoptera</taxon>
        <taxon>Paraneoptera</taxon>
        <taxon>Hemiptera</taxon>
        <taxon>Heteroptera</taxon>
        <taxon>Panheteroptera</taxon>
        <taxon>Cimicomorpha</taxon>
        <taxon>Miridae</taxon>
        <taxon>Dicyphina</taxon>
        <taxon>Nesidiocoris</taxon>
    </lineage>
</organism>
<dbReference type="Proteomes" id="UP001307889">
    <property type="component" value="Chromosome 4"/>
</dbReference>
<accession>A0ABN7ARS1</accession>
<proteinExistence type="predicted"/>
<dbReference type="EMBL" id="AP028912">
    <property type="protein sequence ID" value="BES93615.1"/>
    <property type="molecule type" value="Genomic_DNA"/>
</dbReference>
<evidence type="ECO:0000313" key="2">
    <source>
        <dbReference type="Proteomes" id="UP001307889"/>
    </source>
</evidence>
<sequence>MVINGPPREPPAPTGWEPLPAARLFRSLYRPGHPTVVLPRPQPRILPDTIRPASFSYQGVSRRAATSINLLRREMRGPTSLASLTAAQFSAQEARRHVWGEFS</sequence>